<dbReference type="Proteomes" id="UP000735302">
    <property type="component" value="Unassembled WGS sequence"/>
</dbReference>
<dbReference type="Pfam" id="PF08773">
    <property type="entry name" value="CathepsinC_exc"/>
    <property type="match status" value="1"/>
</dbReference>
<dbReference type="InterPro" id="IPR014882">
    <property type="entry name" value="CathepsinC_exc"/>
</dbReference>
<keyword evidence="8" id="KW-0378">Hydrolase</keyword>
<organism evidence="17 18">
    <name type="scientific">Plakobranchus ocellatus</name>
    <dbReference type="NCBI Taxonomy" id="259542"/>
    <lineage>
        <taxon>Eukaryota</taxon>
        <taxon>Metazoa</taxon>
        <taxon>Spiralia</taxon>
        <taxon>Lophotrochozoa</taxon>
        <taxon>Mollusca</taxon>
        <taxon>Gastropoda</taxon>
        <taxon>Heterobranchia</taxon>
        <taxon>Euthyneura</taxon>
        <taxon>Panpulmonata</taxon>
        <taxon>Sacoglossa</taxon>
        <taxon>Placobranchoidea</taxon>
        <taxon>Plakobranchidae</taxon>
        <taxon>Plakobranchus</taxon>
    </lineage>
</organism>
<dbReference type="PROSITE" id="PS00139">
    <property type="entry name" value="THIOL_PROTEASE_CYS"/>
    <property type="match status" value="1"/>
</dbReference>
<evidence type="ECO:0000256" key="12">
    <source>
        <dbReference type="ARBA" id="ARBA00029779"/>
    </source>
</evidence>
<dbReference type="EC" id="3.4.14.1" evidence="5"/>
<evidence type="ECO:0000256" key="7">
    <source>
        <dbReference type="ARBA" id="ARBA00022670"/>
    </source>
</evidence>
<evidence type="ECO:0000256" key="3">
    <source>
        <dbReference type="ARBA" id="ARBA00008455"/>
    </source>
</evidence>
<dbReference type="GO" id="GO:0008239">
    <property type="term" value="F:dipeptidyl-peptidase activity"/>
    <property type="evidence" value="ECO:0007669"/>
    <property type="project" value="UniProtKB-EC"/>
</dbReference>
<dbReference type="InterPro" id="IPR000668">
    <property type="entry name" value="Peptidase_C1A_C"/>
</dbReference>
<dbReference type="InterPro" id="IPR013128">
    <property type="entry name" value="Peptidase_C1A"/>
</dbReference>
<dbReference type="InterPro" id="IPR000169">
    <property type="entry name" value="Pept_cys_AS"/>
</dbReference>
<dbReference type="SUPFAM" id="SSF54001">
    <property type="entry name" value="Cysteine proteinases"/>
    <property type="match status" value="1"/>
</dbReference>
<keyword evidence="18" id="KW-1185">Reference proteome</keyword>
<evidence type="ECO:0000256" key="1">
    <source>
        <dbReference type="ARBA" id="ARBA00000738"/>
    </source>
</evidence>
<evidence type="ECO:0000256" key="14">
    <source>
        <dbReference type="ARBA" id="ARBA00032961"/>
    </source>
</evidence>
<dbReference type="GO" id="GO:0008234">
    <property type="term" value="F:cysteine-type peptidase activity"/>
    <property type="evidence" value="ECO:0007669"/>
    <property type="project" value="UniProtKB-KW"/>
</dbReference>
<dbReference type="PRINTS" id="PR00705">
    <property type="entry name" value="PAPAIN"/>
</dbReference>
<dbReference type="InterPro" id="IPR025661">
    <property type="entry name" value="Pept_asp_AS"/>
</dbReference>
<keyword evidence="9" id="KW-0788">Thiol protease</keyword>
<proteinExistence type="inferred from homology"/>
<dbReference type="SUPFAM" id="SSF75001">
    <property type="entry name" value="Dipeptidyl peptidase I (cathepsin C), exclusion domain"/>
    <property type="match status" value="1"/>
</dbReference>
<evidence type="ECO:0000256" key="4">
    <source>
        <dbReference type="ARBA" id="ARBA00011610"/>
    </source>
</evidence>
<comment type="catalytic activity">
    <reaction evidence="1">
        <text>Release of an N-terminal dipeptide, Xaa-Yaa-|-Zaa-, except when Xaa is Arg or Lys, or Yaa or Zaa is Pro.</text>
        <dbReference type="EC" id="3.4.14.1"/>
    </reaction>
</comment>
<evidence type="ECO:0000256" key="11">
    <source>
        <dbReference type="ARBA" id="ARBA00029762"/>
    </source>
</evidence>
<dbReference type="Gene3D" id="2.40.128.80">
    <property type="entry name" value="Cathepsin C, exclusion domain"/>
    <property type="match status" value="1"/>
</dbReference>
<evidence type="ECO:0000313" key="18">
    <source>
        <dbReference type="Proteomes" id="UP000735302"/>
    </source>
</evidence>
<evidence type="ECO:0000256" key="5">
    <source>
        <dbReference type="ARBA" id="ARBA00012059"/>
    </source>
</evidence>
<dbReference type="InterPro" id="IPR036496">
    <property type="entry name" value="CathepsinC_exc_dom_sf"/>
</dbReference>
<evidence type="ECO:0000256" key="15">
    <source>
        <dbReference type="ARBA" id="ARBA00045556"/>
    </source>
</evidence>
<comment type="caution">
    <text evidence="17">The sequence shown here is derived from an EMBL/GenBank/DDBJ whole genome shotgun (WGS) entry which is preliminary data.</text>
</comment>
<name>A0AAV4DFN9_9GAST</name>
<comment type="similarity">
    <text evidence="3">Belongs to the peptidase C1 family.</text>
</comment>
<evidence type="ECO:0000256" key="2">
    <source>
        <dbReference type="ARBA" id="ARBA00001923"/>
    </source>
</evidence>
<dbReference type="PANTHER" id="PTHR12411">
    <property type="entry name" value="CYSTEINE PROTEASE FAMILY C1-RELATED"/>
    <property type="match status" value="1"/>
</dbReference>
<gene>
    <name evidence="17" type="ORF">PoB_006933000</name>
</gene>
<reference evidence="17 18" key="1">
    <citation type="journal article" date="2021" name="Elife">
        <title>Chloroplast acquisition without the gene transfer in kleptoplastic sea slugs, Plakobranchus ocellatus.</title>
        <authorList>
            <person name="Maeda T."/>
            <person name="Takahashi S."/>
            <person name="Yoshida T."/>
            <person name="Shimamura S."/>
            <person name="Takaki Y."/>
            <person name="Nagai Y."/>
            <person name="Toyoda A."/>
            <person name="Suzuki Y."/>
            <person name="Arimoto A."/>
            <person name="Ishii H."/>
            <person name="Satoh N."/>
            <person name="Nishiyama T."/>
            <person name="Hasebe M."/>
            <person name="Maruyama T."/>
            <person name="Minagawa J."/>
            <person name="Obokata J."/>
            <person name="Shigenobu S."/>
        </authorList>
    </citation>
    <scope>NUCLEOTIDE SEQUENCE [LARGE SCALE GENOMIC DNA]</scope>
</reference>
<sequence length="445" mass="50619">MSCVASADTAANCTYEDIKGVWLFELGSGNNDKTINCSKPFEARNALTVKLTYPDIATDQFNNIGYWTLIYNQGFEIQIAGRKYFGFSYYEGSKSFCHQVLGGWSHDMLGHDWACFNSRKSEVVIKHNTILSQHFDFRVEPEDMVASINKKQSSWRAKHYNQFDNYSQEDLIRMAGGRKSQIFNRPKPIPLTAEHKLIRQSLPDSYDWRNVSGVNYVSPVRNQENCGSCYAFASMAMAEARVKIQTNNTQSPVFSTQDVVECSYYSQGCEGGFPYLVAGKYAEDYGLVLEKCNPYKGMDGTCHTDPGCERHYFTNYAYIGGYYGGCNEVLMQQAIYLRGPIAVSFEVYHDFLLYHSGVYHHTAQRQGLDRFNPFVITNHVVLVVGWGQLSVDQGGTKYWIVKNSWGTNWGLNGYFWIQRGNDECGIESIAVESRPIFKYMQEGGR</sequence>
<dbReference type="PROSITE" id="PS00640">
    <property type="entry name" value="THIOL_PROTEASE_ASN"/>
    <property type="match status" value="1"/>
</dbReference>
<evidence type="ECO:0000256" key="13">
    <source>
        <dbReference type="ARBA" id="ARBA00030778"/>
    </source>
</evidence>
<evidence type="ECO:0000313" key="17">
    <source>
        <dbReference type="EMBL" id="GFO42825.1"/>
    </source>
</evidence>
<keyword evidence="10" id="KW-0868">Chloride</keyword>
<accession>A0AAV4DFN9</accession>
<protein>
    <recommendedName>
        <fullName evidence="6">Dipeptidyl peptidase 1</fullName>
        <ecNumber evidence="5">3.4.14.1</ecNumber>
    </recommendedName>
    <alternativeName>
        <fullName evidence="12">Cathepsin C</fullName>
    </alternativeName>
    <alternativeName>
        <fullName evidence="11">Cathepsin J</fullName>
    </alternativeName>
    <alternativeName>
        <fullName evidence="14">Dipeptidyl peptidase I</fullName>
    </alternativeName>
    <alternativeName>
        <fullName evidence="13">Dipeptidyl transferase</fullName>
    </alternativeName>
</protein>
<dbReference type="Pfam" id="PF00112">
    <property type="entry name" value="Peptidase_C1"/>
    <property type="match status" value="1"/>
</dbReference>
<dbReference type="GO" id="GO:0006508">
    <property type="term" value="P:proteolysis"/>
    <property type="evidence" value="ECO:0007669"/>
    <property type="project" value="UniProtKB-KW"/>
</dbReference>
<comment type="subunit">
    <text evidence="4">Tetramer of heterotrimers consisting of exclusion domain, heavy- and light chains.</text>
</comment>
<evidence type="ECO:0000256" key="10">
    <source>
        <dbReference type="ARBA" id="ARBA00023214"/>
    </source>
</evidence>
<comment type="function">
    <text evidence="15">Thiol protease. Has dipeptidylpeptidase activity. Active against a broad range of dipeptide substrates composed of both polar and hydrophobic amino acids. Proline cannot occupy the P1 position and arginine cannot occupy the P2 position of the substrate. Can act as both an exopeptidase and endopeptidase. Activates serine proteases such as elastase, cathepsin G and granzymes A and B.</text>
</comment>
<dbReference type="Gene3D" id="3.90.70.10">
    <property type="entry name" value="Cysteine proteinases"/>
    <property type="match status" value="1"/>
</dbReference>
<dbReference type="InterPro" id="IPR038765">
    <property type="entry name" value="Papain-like_cys_pep_sf"/>
</dbReference>
<comment type="cofactor">
    <cofactor evidence="2">
        <name>chloride</name>
        <dbReference type="ChEBI" id="CHEBI:17996"/>
    </cofactor>
</comment>
<dbReference type="FunFam" id="2.40.128.80:FF:000003">
    <property type="entry name" value="Cathepsin C"/>
    <property type="match status" value="1"/>
</dbReference>
<evidence type="ECO:0000259" key="16">
    <source>
        <dbReference type="SMART" id="SM00645"/>
    </source>
</evidence>
<dbReference type="EMBL" id="BLXT01007821">
    <property type="protein sequence ID" value="GFO42825.1"/>
    <property type="molecule type" value="Genomic_DNA"/>
</dbReference>
<evidence type="ECO:0000256" key="9">
    <source>
        <dbReference type="ARBA" id="ARBA00022807"/>
    </source>
</evidence>
<dbReference type="SMART" id="SM00645">
    <property type="entry name" value="Pept_C1"/>
    <property type="match status" value="1"/>
</dbReference>
<keyword evidence="7" id="KW-0645">Protease</keyword>
<dbReference type="AlphaFoldDB" id="A0AAV4DFN9"/>
<evidence type="ECO:0000256" key="6">
    <source>
        <dbReference type="ARBA" id="ARBA00014709"/>
    </source>
</evidence>
<evidence type="ECO:0000256" key="8">
    <source>
        <dbReference type="ARBA" id="ARBA00022801"/>
    </source>
</evidence>
<feature type="domain" description="Peptidase C1A papain C-terminal" evidence="16">
    <location>
        <begin position="202"/>
        <end position="434"/>
    </location>
</feature>